<keyword evidence="1" id="KW-1133">Transmembrane helix</keyword>
<keyword evidence="1" id="KW-0812">Transmembrane</keyword>
<feature type="transmembrane region" description="Helical" evidence="1">
    <location>
        <begin position="58"/>
        <end position="85"/>
    </location>
</feature>
<reference evidence="2" key="1">
    <citation type="submission" date="2019-08" db="EMBL/GenBank/DDBJ databases">
        <authorList>
            <person name="Kucharzyk K."/>
            <person name="Murdoch R.W."/>
            <person name="Higgins S."/>
            <person name="Loffler F."/>
        </authorList>
    </citation>
    <scope>NUCLEOTIDE SEQUENCE</scope>
</reference>
<dbReference type="EMBL" id="VSSQ01020413">
    <property type="protein sequence ID" value="MPM65244.1"/>
    <property type="molecule type" value="Genomic_DNA"/>
</dbReference>
<sequence>MSRDYRWGIEGTLNFPEEESYDAKRTEFYVSPDTIAKDVDDSLDETSSTARKFGETNAIMSAGFALTATILIPTPLALASSYLYILSAGTAVNTLAAGKAEVGIAIVKYISGEAKIGLDGQRLSDEEAEYRSDTAGVEIHHGVTLILVGAVNYFAALAALDAI</sequence>
<accession>A0A645BTW5</accession>
<proteinExistence type="predicted"/>
<protein>
    <submittedName>
        <fullName evidence="2">Uncharacterized protein</fullName>
    </submittedName>
</protein>
<keyword evidence="1" id="KW-0472">Membrane</keyword>
<evidence type="ECO:0000256" key="1">
    <source>
        <dbReference type="SAM" id="Phobius"/>
    </source>
</evidence>
<evidence type="ECO:0000313" key="2">
    <source>
        <dbReference type="EMBL" id="MPM65244.1"/>
    </source>
</evidence>
<gene>
    <name evidence="2" type="ORF">SDC9_112139</name>
</gene>
<feature type="transmembrane region" description="Helical" evidence="1">
    <location>
        <begin position="139"/>
        <end position="160"/>
    </location>
</feature>
<organism evidence="2">
    <name type="scientific">bioreactor metagenome</name>
    <dbReference type="NCBI Taxonomy" id="1076179"/>
    <lineage>
        <taxon>unclassified sequences</taxon>
        <taxon>metagenomes</taxon>
        <taxon>ecological metagenomes</taxon>
    </lineage>
</organism>
<dbReference type="AlphaFoldDB" id="A0A645BTW5"/>
<name>A0A645BTW5_9ZZZZ</name>
<comment type="caution">
    <text evidence="2">The sequence shown here is derived from an EMBL/GenBank/DDBJ whole genome shotgun (WGS) entry which is preliminary data.</text>
</comment>